<sequence>MAKVLYIEASPRKERSFSIAATKAFIQKYKKIHPEDSIELLDLWSKDLLRFDGYILESKYALLHGLEPTPEQKRAWKAVEDVIVHFVSFDKYIFSLPMWNFSIPYPLKHYIDILVQPSYTFSYSPQEGYKGLVLGKRACLICARGGRYPEGTEFQKYDFQLPYLRLILGFIGINDIVTVVVEGSLFEKREELLSKAIQEAQKAAEIF</sequence>
<evidence type="ECO:0000259" key="7">
    <source>
        <dbReference type="Pfam" id="PF02525"/>
    </source>
</evidence>
<comment type="similarity">
    <text evidence="6">Belongs to the azoreductase type 1 family.</text>
</comment>
<keyword evidence="2 6" id="KW-0288">FMN</keyword>
<gene>
    <name evidence="6" type="primary">azoR</name>
    <name evidence="8" type="ORF">A7Q10_06395</name>
</gene>
<proteinExistence type="inferred from homology"/>
<dbReference type="InterPro" id="IPR050104">
    <property type="entry name" value="FMN-dep_NADH:Q_OxRdtase_AzoR1"/>
</dbReference>
<comment type="cofactor">
    <cofactor evidence="6">
        <name>FMN</name>
        <dbReference type="ChEBI" id="CHEBI:58210"/>
    </cofactor>
    <text evidence="6">Binds 1 FMN per subunit.</text>
</comment>
<dbReference type="EC" id="1.7.1.17" evidence="6"/>
<dbReference type="RefSeq" id="WP_134439642.1">
    <property type="nucleotide sequence ID" value="NZ_LXQC01000113.1"/>
</dbReference>
<evidence type="ECO:0000256" key="1">
    <source>
        <dbReference type="ARBA" id="ARBA00022630"/>
    </source>
</evidence>
<keyword evidence="9" id="KW-1185">Reference proteome</keyword>
<evidence type="ECO:0000256" key="4">
    <source>
        <dbReference type="ARBA" id="ARBA00023027"/>
    </source>
</evidence>
<feature type="binding site" evidence="6">
    <location>
        <begin position="16"/>
        <end position="18"/>
    </location>
    <ligand>
        <name>FMN</name>
        <dbReference type="ChEBI" id="CHEBI:58210"/>
    </ligand>
</feature>
<dbReference type="Gene3D" id="3.40.50.360">
    <property type="match status" value="1"/>
</dbReference>
<evidence type="ECO:0000256" key="2">
    <source>
        <dbReference type="ARBA" id="ARBA00022643"/>
    </source>
</evidence>
<feature type="binding site" evidence="6">
    <location>
        <position position="10"/>
    </location>
    <ligand>
        <name>FMN</name>
        <dbReference type="ChEBI" id="CHEBI:58210"/>
    </ligand>
</feature>
<dbReference type="PANTHER" id="PTHR43741">
    <property type="entry name" value="FMN-DEPENDENT NADH-AZOREDUCTASE 1"/>
    <property type="match status" value="1"/>
</dbReference>
<dbReference type="HAMAP" id="MF_01216">
    <property type="entry name" value="Azoreductase_type1"/>
    <property type="match status" value="1"/>
</dbReference>
<dbReference type="Pfam" id="PF02525">
    <property type="entry name" value="Flavodoxin_2"/>
    <property type="match status" value="1"/>
</dbReference>
<comment type="caution">
    <text evidence="8">The sequence shown here is derived from an EMBL/GenBank/DDBJ whole genome shotgun (WGS) entry which is preliminary data.</text>
</comment>
<dbReference type="SUPFAM" id="SSF52218">
    <property type="entry name" value="Flavoproteins"/>
    <property type="match status" value="1"/>
</dbReference>
<evidence type="ECO:0000256" key="6">
    <source>
        <dbReference type="HAMAP-Rule" id="MF_01216"/>
    </source>
</evidence>
<keyword evidence="3 6" id="KW-0560">Oxidoreductase</keyword>
<dbReference type="GO" id="GO:0010181">
    <property type="term" value="F:FMN binding"/>
    <property type="evidence" value="ECO:0007669"/>
    <property type="project" value="UniProtKB-UniRule"/>
</dbReference>
<keyword evidence="4 6" id="KW-0520">NAD</keyword>
<dbReference type="OrthoDB" id="9787136at2"/>
<accession>A0A4Y8PFW0</accession>
<comment type="subunit">
    <text evidence="6">Homodimer.</text>
</comment>
<dbReference type="EC" id="1.6.5.-" evidence="6"/>
<keyword evidence="1 6" id="KW-0285">Flavoprotein</keyword>
<feature type="binding site" evidence="6">
    <location>
        <begin position="98"/>
        <end position="101"/>
    </location>
    <ligand>
        <name>FMN</name>
        <dbReference type="ChEBI" id="CHEBI:58210"/>
    </ligand>
</feature>
<organism evidence="8 9">
    <name type="scientific">Methylacidiphilum caldifontis</name>
    <dbReference type="NCBI Taxonomy" id="2795386"/>
    <lineage>
        <taxon>Bacteria</taxon>
        <taxon>Pseudomonadati</taxon>
        <taxon>Verrucomicrobiota</taxon>
        <taxon>Methylacidiphilae</taxon>
        <taxon>Methylacidiphilales</taxon>
        <taxon>Methylacidiphilaceae</taxon>
        <taxon>Methylacidiphilum (ex Ratnadevi et al. 2023)</taxon>
    </lineage>
</organism>
<evidence type="ECO:0000256" key="5">
    <source>
        <dbReference type="ARBA" id="ARBA00048542"/>
    </source>
</evidence>
<dbReference type="Proteomes" id="UP000297713">
    <property type="component" value="Unassembled WGS sequence"/>
</dbReference>
<dbReference type="GO" id="GO:0016655">
    <property type="term" value="F:oxidoreductase activity, acting on NAD(P)H, quinone or similar compound as acceptor"/>
    <property type="evidence" value="ECO:0007669"/>
    <property type="project" value="InterPro"/>
</dbReference>
<dbReference type="InterPro" id="IPR003680">
    <property type="entry name" value="Flavodoxin_fold"/>
</dbReference>
<comment type="catalytic activity">
    <reaction evidence="6">
        <text>2 a quinone + NADH + H(+) = 2 a 1,4-benzosemiquinone + NAD(+)</text>
        <dbReference type="Rhea" id="RHEA:65952"/>
        <dbReference type="ChEBI" id="CHEBI:15378"/>
        <dbReference type="ChEBI" id="CHEBI:57540"/>
        <dbReference type="ChEBI" id="CHEBI:57945"/>
        <dbReference type="ChEBI" id="CHEBI:132124"/>
        <dbReference type="ChEBI" id="CHEBI:134225"/>
    </reaction>
</comment>
<evidence type="ECO:0000313" key="9">
    <source>
        <dbReference type="Proteomes" id="UP000297713"/>
    </source>
</evidence>
<dbReference type="InterPro" id="IPR029039">
    <property type="entry name" value="Flavoprotein-like_sf"/>
</dbReference>
<comment type="catalytic activity">
    <reaction evidence="5">
        <text>N,N-dimethyl-1,4-phenylenediamine + anthranilate + 2 NAD(+) = 2-(4-dimethylaminophenyl)diazenylbenzoate + 2 NADH + 2 H(+)</text>
        <dbReference type="Rhea" id="RHEA:55872"/>
        <dbReference type="ChEBI" id="CHEBI:15378"/>
        <dbReference type="ChEBI" id="CHEBI:15783"/>
        <dbReference type="ChEBI" id="CHEBI:16567"/>
        <dbReference type="ChEBI" id="CHEBI:57540"/>
        <dbReference type="ChEBI" id="CHEBI:57945"/>
        <dbReference type="ChEBI" id="CHEBI:71579"/>
        <dbReference type="EC" id="1.7.1.17"/>
    </reaction>
    <physiologicalReaction direction="right-to-left" evidence="5">
        <dbReference type="Rhea" id="RHEA:55874"/>
    </physiologicalReaction>
</comment>
<evidence type="ECO:0000256" key="3">
    <source>
        <dbReference type="ARBA" id="ARBA00023002"/>
    </source>
</evidence>
<dbReference type="GO" id="GO:0009055">
    <property type="term" value="F:electron transfer activity"/>
    <property type="evidence" value="ECO:0007669"/>
    <property type="project" value="UniProtKB-UniRule"/>
</dbReference>
<reference evidence="8 9" key="1">
    <citation type="submission" date="2016-05" db="EMBL/GenBank/DDBJ databases">
        <title>Diversity and Homogeneity among Thermoacidophilic Verrucomicrobia Methanotrophs Linked with Geographical Origin.</title>
        <authorList>
            <person name="Erikstad H.-A."/>
            <person name="Smestad N.B."/>
            <person name="Ceballos R.M."/>
            <person name="Birkeland N.-K."/>
        </authorList>
    </citation>
    <scope>NUCLEOTIDE SEQUENCE [LARGE SCALE GENOMIC DNA]</scope>
    <source>
        <strain evidence="8 9">Phi</strain>
    </source>
</reference>
<dbReference type="EMBL" id="LXQC01000113">
    <property type="protein sequence ID" value="TFE70750.1"/>
    <property type="molecule type" value="Genomic_DNA"/>
</dbReference>
<comment type="function">
    <text evidence="6">Quinone reductase that provides resistance to thiol-specific stress caused by electrophilic quinones.</text>
</comment>
<dbReference type="GO" id="GO:0016652">
    <property type="term" value="F:oxidoreductase activity, acting on NAD(P)H as acceptor"/>
    <property type="evidence" value="ECO:0007669"/>
    <property type="project" value="UniProtKB-UniRule"/>
</dbReference>
<protein>
    <recommendedName>
        <fullName evidence="6">FMN dependent NADH:quinone oxidoreductase</fullName>
        <ecNumber evidence="6">1.6.5.-</ecNumber>
    </recommendedName>
    <alternativeName>
        <fullName evidence="6">Azo-dye reductase</fullName>
    </alternativeName>
    <alternativeName>
        <fullName evidence="6">FMN-dependent NADH-azo compound oxidoreductase</fullName>
    </alternativeName>
    <alternativeName>
        <fullName evidence="6">FMN-dependent NADH-azoreductase</fullName>
        <ecNumber evidence="6">1.7.1.17</ecNumber>
    </alternativeName>
</protein>
<comment type="caution">
    <text evidence="6">Lacks conserved residue(s) required for the propagation of feature annotation.</text>
</comment>
<dbReference type="AlphaFoldDB" id="A0A4Y8PFW0"/>
<dbReference type="PANTHER" id="PTHR43741:SF4">
    <property type="entry name" value="FMN-DEPENDENT NADH:QUINONE OXIDOREDUCTASE"/>
    <property type="match status" value="1"/>
</dbReference>
<name>A0A4Y8PFW0_9BACT</name>
<feature type="domain" description="Flavodoxin-like fold" evidence="7">
    <location>
        <begin position="3"/>
        <end position="202"/>
    </location>
</feature>
<comment type="function">
    <text evidence="6">Also exhibits azoreductase activity. Catalyzes the reductive cleavage of the azo bond in aromatic azo compounds to the corresponding amines.</text>
</comment>
<evidence type="ECO:0000313" key="8">
    <source>
        <dbReference type="EMBL" id="TFE70750.1"/>
    </source>
</evidence>
<dbReference type="InterPro" id="IPR023048">
    <property type="entry name" value="NADH:quinone_OxRdtase_FMN_depd"/>
</dbReference>